<dbReference type="EMBL" id="QFOD01000007">
    <property type="protein sequence ID" value="PZP32917.1"/>
    <property type="molecule type" value="Genomic_DNA"/>
</dbReference>
<dbReference type="AlphaFoldDB" id="A0A2W5DUT1"/>
<dbReference type="Gene3D" id="3.30.70.100">
    <property type="match status" value="1"/>
</dbReference>
<dbReference type="InterPro" id="IPR007138">
    <property type="entry name" value="ABM_dom"/>
</dbReference>
<dbReference type="InterPro" id="IPR011008">
    <property type="entry name" value="Dimeric_a/b-barrel"/>
</dbReference>
<organism evidence="2 3">
    <name type="scientific">Roseateles depolymerans</name>
    <dbReference type="NCBI Taxonomy" id="76731"/>
    <lineage>
        <taxon>Bacteria</taxon>
        <taxon>Pseudomonadati</taxon>
        <taxon>Pseudomonadota</taxon>
        <taxon>Betaproteobacteria</taxon>
        <taxon>Burkholderiales</taxon>
        <taxon>Sphaerotilaceae</taxon>
        <taxon>Roseateles</taxon>
    </lineage>
</organism>
<evidence type="ECO:0000313" key="2">
    <source>
        <dbReference type="EMBL" id="PZP32917.1"/>
    </source>
</evidence>
<comment type="caution">
    <text evidence="2">The sequence shown here is derived from an EMBL/GenBank/DDBJ whole genome shotgun (WGS) entry which is preliminary data.</text>
</comment>
<dbReference type="Pfam" id="PF03992">
    <property type="entry name" value="ABM"/>
    <property type="match status" value="1"/>
</dbReference>
<dbReference type="SUPFAM" id="SSF54909">
    <property type="entry name" value="Dimeric alpha+beta barrel"/>
    <property type="match status" value="1"/>
</dbReference>
<proteinExistence type="predicted"/>
<name>A0A2W5DUT1_9BURK</name>
<dbReference type="InterPro" id="IPR052936">
    <property type="entry name" value="Jasmonate_Hydroxylase-like"/>
</dbReference>
<dbReference type="Proteomes" id="UP000249633">
    <property type="component" value="Unassembled WGS sequence"/>
</dbReference>
<reference evidence="2 3" key="1">
    <citation type="submission" date="2017-08" db="EMBL/GenBank/DDBJ databases">
        <title>Infants hospitalized years apart are colonized by the same room-sourced microbial strains.</title>
        <authorList>
            <person name="Brooks B."/>
            <person name="Olm M.R."/>
            <person name="Firek B.A."/>
            <person name="Baker R."/>
            <person name="Thomas B.C."/>
            <person name="Morowitz M.J."/>
            <person name="Banfield J.F."/>
        </authorList>
    </citation>
    <scope>NUCLEOTIDE SEQUENCE [LARGE SCALE GENOMIC DNA]</scope>
    <source>
        <strain evidence="2">S2_012_000_R2_81</strain>
    </source>
</reference>
<protein>
    <recommendedName>
        <fullName evidence="1">ABM domain-containing protein</fullName>
    </recommendedName>
</protein>
<feature type="domain" description="ABM" evidence="1">
    <location>
        <begin position="35"/>
        <end position="88"/>
    </location>
</feature>
<gene>
    <name evidence="2" type="ORF">DI603_09585</name>
</gene>
<sequence>MRTPSSAKPMSPLPAPPYYAVIFTSQRREGAPGYDEMAERMVALAARQPGYLGAESSRDAGGLGITVSYWRSEADIAAWRRHAEHRIARDTGRQDWYEHYTLRVARVERAYAWGRADGPADPQPGGLA</sequence>
<evidence type="ECO:0000313" key="3">
    <source>
        <dbReference type="Proteomes" id="UP000249633"/>
    </source>
</evidence>
<accession>A0A2W5DUT1</accession>
<evidence type="ECO:0000259" key="1">
    <source>
        <dbReference type="Pfam" id="PF03992"/>
    </source>
</evidence>
<dbReference type="PANTHER" id="PTHR37811:SF2">
    <property type="entry name" value="ABM DOMAIN-CONTAINING PROTEIN"/>
    <property type="match status" value="1"/>
</dbReference>
<dbReference type="PANTHER" id="PTHR37811">
    <property type="entry name" value="BLL5343 PROTEIN"/>
    <property type="match status" value="1"/>
</dbReference>